<evidence type="ECO:0000259" key="12">
    <source>
        <dbReference type="PROSITE" id="PS50846"/>
    </source>
</evidence>
<reference evidence="13 14" key="1">
    <citation type="submission" date="2014-05" db="EMBL/GenBank/DDBJ databases">
        <title>De novo Genome Sequence of Spirocheata sp.</title>
        <authorList>
            <person name="Shivani Y."/>
            <person name="Subhash Y."/>
            <person name="Tushar L."/>
            <person name="Sasikala C."/>
            <person name="Ramana C.V."/>
        </authorList>
    </citation>
    <scope>NUCLEOTIDE SEQUENCE [LARGE SCALE GENOMIC DNA]</scope>
    <source>
        <strain evidence="13 14">JC230</strain>
    </source>
</reference>
<dbReference type="SUPFAM" id="SSF81665">
    <property type="entry name" value="Calcium ATPase, transmembrane domain M"/>
    <property type="match status" value="1"/>
</dbReference>
<dbReference type="FunFam" id="3.30.70.100:FF:000001">
    <property type="entry name" value="ATPase copper transporting beta"/>
    <property type="match status" value="1"/>
</dbReference>
<keyword evidence="4 11" id="KW-0812">Transmembrane</keyword>
<dbReference type="NCBIfam" id="TIGR01525">
    <property type="entry name" value="ATPase-IB_hvy"/>
    <property type="match status" value="1"/>
</dbReference>
<protein>
    <recommendedName>
        <fullName evidence="12">HMA domain-containing protein</fullName>
    </recommendedName>
</protein>
<dbReference type="FunFam" id="2.70.150.10:FF:000020">
    <property type="entry name" value="Copper-exporting P-type ATPase A"/>
    <property type="match status" value="1"/>
</dbReference>
<dbReference type="GO" id="GO:0005507">
    <property type="term" value="F:copper ion binding"/>
    <property type="evidence" value="ECO:0007669"/>
    <property type="project" value="TreeGrafter"/>
</dbReference>
<dbReference type="Gene3D" id="2.70.150.10">
    <property type="entry name" value="Calcium-transporting ATPase, cytoplasmic transduction domain A"/>
    <property type="match status" value="1"/>
</dbReference>
<feature type="transmembrane region" description="Helical" evidence="11">
    <location>
        <begin position="336"/>
        <end position="358"/>
    </location>
</feature>
<keyword evidence="8" id="KW-1278">Translocase</keyword>
<dbReference type="Gene3D" id="3.30.70.100">
    <property type="match status" value="1"/>
</dbReference>
<dbReference type="PRINTS" id="PR00119">
    <property type="entry name" value="CATATPASE"/>
</dbReference>
<dbReference type="InterPro" id="IPR018303">
    <property type="entry name" value="ATPase_P-typ_P_site"/>
</dbReference>
<dbReference type="GO" id="GO:0005886">
    <property type="term" value="C:plasma membrane"/>
    <property type="evidence" value="ECO:0007669"/>
    <property type="project" value="UniProtKB-SubCell"/>
</dbReference>
<dbReference type="SFLD" id="SFLDS00003">
    <property type="entry name" value="Haloacid_Dehalogenase"/>
    <property type="match status" value="1"/>
</dbReference>
<dbReference type="PROSITE" id="PS50846">
    <property type="entry name" value="HMA_2"/>
    <property type="match status" value="1"/>
</dbReference>
<dbReference type="GO" id="GO:0005524">
    <property type="term" value="F:ATP binding"/>
    <property type="evidence" value="ECO:0007669"/>
    <property type="project" value="UniProtKB-UniRule"/>
</dbReference>
<evidence type="ECO:0000256" key="5">
    <source>
        <dbReference type="ARBA" id="ARBA00022723"/>
    </source>
</evidence>
<dbReference type="InterPro" id="IPR006121">
    <property type="entry name" value="HMA_dom"/>
</dbReference>
<organism evidence="13 14">
    <name type="scientific">Spirochaeta lutea</name>
    <dbReference type="NCBI Taxonomy" id="1480694"/>
    <lineage>
        <taxon>Bacteria</taxon>
        <taxon>Pseudomonadati</taxon>
        <taxon>Spirochaetota</taxon>
        <taxon>Spirochaetia</taxon>
        <taxon>Spirochaetales</taxon>
        <taxon>Spirochaetaceae</taxon>
        <taxon>Spirochaeta</taxon>
    </lineage>
</organism>
<dbReference type="InterPro" id="IPR001757">
    <property type="entry name" value="P_typ_ATPase"/>
</dbReference>
<evidence type="ECO:0000256" key="1">
    <source>
        <dbReference type="ARBA" id="ARBA00004651"/>
    </source>
</evidence>
<evidence type="ECO:0000256" key="4">
    <source>
        <dbReference type="ARBA" id="ARBA00022692"/>
    </source>
</evidence>
<gene>
    <name evidence="13" type="ORF">DC28_10410</name>
</gene>
<comment type="caution">
    <text evidence="13">The sequence shown here is derived from an EMBL/GenBank/DDBJ whole genome shotgun (WGS) entry which is preliminary data.</text>
</comment>
<evidence type="ECO:0000256" key="2">
    <source>
        <dbReference type="ARBA" id="ARBA00006024"/>
    </source>
</evidence>
<dbReference type="NCBIfam" id="TIGR01494">
    <property type="entry name" value="ATPase_P-type"/>
    <property type="match status" value="2"/>
</dbReference>
<dbReference type="InterPro" id="IPR023299">
    <property type="entry name" value="ATPase_P-typ_cyto_dom_N"/>
</dbReference>
<dbReference type="RefSeq" id="WP_037548101.1">
    <property type="nucleotide sequence ID" value="NZ_JNUP01000065.1"/>
</dbReference>
<dbReference type="SUPFAM" id="SSF56784">
    <property type="entry name" value="HAD-like"/>
    <property type="match status" value="1"/>
</dbReference>
<dbReference type="EMBL" id="JNUP01000065">
    <property type="protein sequence ID" value="KGE71668.1"/>
    <property type="molecule type" value="Genomic_DNA"/>
</dbReference>
<dbReference type="SFLD" id="SFLDF00027">
    <property type="entry name" value="p-type_atpase"/>
    <property type="match status" value="1"/>
</dbReference>
<dbReference type="InterPro" id="IPR023214">
    <property type="entry name" value="HAD_sf"/>
</dbReference>
<keyword evidence="3 11" id="KW-1003">Cell membrane</keyword>
<evidence type="ECO:0000256" key="8">
    <source>
        <dbReference type="ARBA" id="ARBA00022967"/>
    </source>
</evidence>
<feature type="transmembrane region" description="Helical" evidence="11">
    <location>
        <begin position="95"/>
        <end position="116"/>
    </location>
</feature>
<evidence type="ECO:0000256" key="9">
    <source>
        <dbReference type="ARBA" id="ARBA00022989"/>
    </source>
</evidence>
<dbReference type="PANTHER" id="PTHR43520:SF8">
    <property type="entry name" value="P-TYPE CU(+) TRANSPORTER"/>
    <property type="match status" value="1"/>
</dbReference>
<evidence type="ECO:0000313" key="14">
    <source>
        <dbReference type="Proteomes" id="UP000029692"/>
    </source>
</evidence>
<dbReference type="Proteomes" id="UP000029692">
    <property type="component" value="Unassembled WGS sequence"/>
</dbReference>
<dbReference type="eggNOG" id="COG2217">
    <property type="taxonomic scope" value="Bacteria"/>
</dbReference>
<dbReference type="InterPro" id="IPR036163">
    <property type="entry name" value="HMA_dom_sf"/>
</dbReference>
<dbReference type="Pfam" id="PF00702">
    <property type="entry name" value="Hydrolase"/>
    <property type="match status" value="1"/>
</dbReference>
<keyword evidence="10 11" id="KW-0472">Membrane</keyword>
<dbReference type="PANTHER" id="PTHR43520">
    <property type="entry name" value="ATP7, ISOFORM B"/>
    <property type="match status" value="1"/>
</dbReference>
<feature type="transmembrane region" description="Helical" evidence="11">
    <location>
        <begin position="183"/>
        <end position="201"/>
    </location>
</feature>
<dbReference type="InterPro" id="IPR036412">
    <property type="entry name" value="HAD-like_sf"/>
</dbReference>
<keyword evidence="7 11" id="KW-0067">ATP-binding</keyword>
<dbReference type="Pfam" id="PF00122">
    <property type="entry name" value="E1-E2_ATPase"/>
    <property type="match status" value="1"/>
</dbReference>
<evidence type="ECO:0000313" key="13">
    <source>
        <dbReference type="EMBL" id="KGE71668.1"/>
    </source>
</evidence>
<evidence type="ECO:0000256" key="7">
    <source>
        <dbReference type="ARBA" id="ARBA00022840"/>
    </source>
</evidence>
<keyword evidence="9 11" id="KW-1133">Transmembrane helix</keyword>
<dbReference type="Gene3D" id="3.40.1110.10">
    <property type="entry name" value="Calcium-transporting ATPase, cytoplasmic domain N"/>
    <property type="match status" value="1"/>
</dbReference>
<proteinExistence type="inferred from homology"/>
<feature type="domain" description="HMA" evidence="12">
    <location>
        <begin position="4"/>
        <end position="73"/>
    </location>
</feature>
<dbReference type="GO" id="GO:0060003">
    <property type="term" value="P:copper ion export"/>
    <property type="evidence" value="ECO:0007669"/>
    <property type="project" value="UniProtKB-ARBA"/>
</dbReference>
<dbReference type="InterPro" id="IPR008250">
    <property type="entry name" value="ATPase_P-typ_transduc_dom_A_sf"/>
</dbReference>
<dbReference type="GO" id="GO:0043682">
    <property type="term" value="F:P-type divalent copper transporter activity"/>
    <property type="evidence" value="ECO:0007669"/>
    <property type="project" value="TreeGrafter"/>
</dbReference>
<dbReference type="PROSITE" id="PS00154">
    <property type="entry name" value="ATPASE_E1_E2"/>
    <property type="match status" value="1"/>
</dbReference>
<dbReference type="STRING" id="1480694.DC28_10410"/>
<sequence>MSEKQTTLHIEGMSCTSCAASVEKALKTLEFVGDAQVSFAGKKAVVRYRDEEQEEDIRDRFAKVIKDAGYSLLDPVKRREEEAAHLRKERLRLTWSWILTAPLAIKMLLMMIWDIHLVPLAVGIWVDVLVSGTVIFVIGWPVIRTTLNNFKTFRFSMDALIGIGTIAAFSTGILRILGVPVLSFTDIGAMIMAINFIGNYLKLRATGRASSAIQALLELGAKTANRVNSDGTLTQVPVEALREGDRVRVLPGEKIPLDGTIESGQTAIDESMISGESVPVDKAPGDEVIGATVNQMGAVTVLISKTGEDTVLSQIVRMVEQAQGSRVPIQDAADRITGVFVPVIMVLAGLTFALWMIFPQMGGQLLAWADGFLPWISLGIPPASQALSAAIAVLVIACPCALGLATPTALMVGMGKGAESGILIRNGEAIQVAKNLTTVVFDKTGTLTAGRPRLTLIQGRSEDGRSVYEVGFSGDGSVQGDSHGGAFHSLVGMLHALESHSEHPLAKALVQDLAGVVDGTAEELGETRVIPGRGIRGTLGRTASSVAAGSRRFMEELGVESREFEAFAQAEEKLSSQGHTLVYVVRDGSLLGLAALADTVRQDARDGIAALHAMGIQTVMLTGDNHRAGEHIARGAGIDLVFAELLPQDKIQKIRELQARGEQVAMVGDGINDAPALKQAQVGIAVGTGTDIAIEAADITLMSNSLAGVARSIEISIKTFAKIRGNLFWAFMYNVVAIPLAISGMLHPVVAEIAMALSSITVVVNSLHLARKIEERPGRQRRTG</sequence>
<dbReference type="SFLD" id="SFLDG00002">
    <property type="entry name" value="C1.7:_P-type_atpase_like"/>
    <property type="match status" value="1"/>
</dbReference>
<dbReference type="InterPro" id="IPR027256">
    <property type="entry name" value="P-typ_ATPase_IB"/>
</dbReference>
<comment type="subcellular location">
    <subcellularLocation>
        <location evidence="1">Cell membrane</location>
        <topology evidence="1">Multi-pass membrane protein</topology>
    </subcellularLocation>
</comment>
<accession>A0A098QW83</accession>
<dbReference type="AlphaFoldDB" id="A0A098QW83"/>
<feature type="transmembrane region" description="Helical" evidence="11">
    <location>
        <begin position="727"/>
        <end position="747"/>
    </location>
</feature>
<keyword evidence="5 11" id="KW-0479">Metal-binding</keyword>
<evidence type="ECO:0000256" key="10">
    <source>
        <dbReference type="ARBA" id="ARBA00023136"/>
    </source>
</evidence>
<name>A0A098QW83_9SPIO</name>
<evidence type="ECO:0000256" key="3">
    <source>
        <dbReference type="ARBA" id="ARBA00022475"/>
    </source>
</evidence>
<comment type="similarity">
    <text evidence="2 11">Belongs to the cation transport ATPase (P-type) (TC 3.A.3) family. Type IB subfamily.</text>
</comment>
<keyword evidence="6 11" id="KW-0547">Nucleotide-binding</keyword>
<dbReference type="PROSITE" id="PS01047">
    <property type="entry name" value="HMA_1"/>
    <property type="match status" value="1"/>
</dbReference>
<keyword evidence="14" id="KW-1185">Reference proteome</keyword>
<dbReference type="GO" id="GO:0016887">
    <property type="term" value="F:ATP hydrolysis activity"/>
    <property type="evidence" value="ECO:0007669"/>
    <property type="project" value="InterPro"/>
</dbReference>
<evidence type="ECO:0000256" key="11">
    <source>
        <dbReference type="RuleBase" id="RU362081"/>
    </source>
</evidence>
<dbReference type="SUPFAM" id="SSF55008">
    <property type="entry name" value="HMA, heavy metal-associated domain"/>
    <property type="match status" value="1"/>
</dbReference>
<dbReference type="CDD" id="cd00371">
    <property type="entry name" value="HMA"/>
    <property type="match status" value="1"/>
</dbReference>
<evidence type="ECO:0000256" key="6">
    <source>
        <dbReference type="ARBA" id="ARBA00022741"/>
    </source>
</evidence>
<dbReference type="Pfam" id="PF00403">
    <property type="entry name" value="HMA"/>
    <property type="match status" value="1"/>
</dbReference>
<dbReference type="GO" id="GO:0055070">
    <property type="term" value="P:copper ion homeostasis"/>
    <property type="evidence" value="ECO:0007669"/>
    <property type="project" value="TreeGrafter"/>
</dbReference>
<dbReference type="InterPro" id="IPR044492">
    <property type="entry name" value="P_typ_ATPase_HD_dom"/>
</dbReference>
<feature type="transmembrane region" description="Helical" evidence="11">
    <location>
        <begin position="155"/>
        <end position="177"/>
    </location>
</feature>
<feature type="transmembrane region" description="Helical" evidence="11">
    <location>
        <begin position="386"/>
        <end position="406"/>
    </location>
</feature>
<dbReference type="InterPro" id="IPR023298">
    <property type="entry name" value="ATPase_P-typ_TM_dom_sf"/>
</dbReference>
<dbReference type="InterPro" id="IPR059000">
    <property type="entry name" value="ATPase_P-type_domA"/>
</dbReference>
<feature type="transmembrane region" description="Helical" evidence="11">
    <location>
        <begin position="753"/>
        <end position="770"/>
    </location>
</feature>
<dbReference type="Gene3D" id="3.40.50.1000">
    <property type="entry name" value="HAD superfamily/HAD-like"/>
    <property type="match status" value="1"/>
</dbReference>
<dbReference type="CDD" id="cd02094">
    <property type="entry name" value="P-type_ATPase_Cu-like"/>
    <property type="match status" value="1"/>
</dbReference>
<dbReference type="InterPro" id="IPR017969">
    <property type="entry name" value="Heavy-metal-associated_CS"/>
</dbReference>
<dbReference type="OrthoDB" id="9760364at2"/>
<feature type="transmembrane region" description="Helical" evidence="11">
    <location>
        <begin position="122"/>
        <end position="143"/>
    </location>
</feature>
<dbReference type="PRINTS" id="PR00941">
    <property type="entry name" value="CDATPASE"/>
</dbReference>
<dbReference type="SUPFAM" id="SSF81653">
    <property type="entry name" value="Calcium ATPase, transduction domain A"/>
    <property type="match status" value="1"/>
</dbReference>